<proteinExistence type="predicted"/>
<sequence length="62" mass="7166">MSFFIAFYIKQGETIPQLEVSSFTLRYISGLRMSHHKCPRLRLNVVLGLSCINRTTFTRSSL</sequence>
<reference evidence="1 2" key="1">
    <citation type="submission" date="2019-05" db="EMBL/GenBank/DDBJ databases">
        <title>Another draft genome of Portunus trituberculatus and its Hox gene families provides insights of decapod evolution.</title>
        <authorList>
            <person name="Jeong J.-H."/>
            <person name="Song I."/>
            <person name="Kim S."/>
            <person name="Choi T."/>
            <person name="Kim D."/>
            <person name="Ryu S."/>
            <person name="Kim W."/>
        </authorList>
    </citation>
    <scope>NUCLEOTIDE SEQUENCE [LARGE SCALE GENOMIC DNA]</scope>
    <source>
        <tissue evidence="1">Muscle</tissue>
    </source>
</reference>
<evidence type="ECO:0000313" key="2">
    <source>
        <dbReference type="Proteomes" id="UP000324222"/>
    </source>
</evidence>
<protein>
    <submittedName>
        <fullName evidence="1">Uncharacterized protein</fullName>
    </submittedName>
</protein>
<comment type="caution">
    <text evidence="1">The sequence shown here is derived from an EMBL/GenBank/DDBJ whole genome shotgun (WGS) entry which is preliminary data.</text>
</comment>
<accession>A0A5B7JM73</accession>
<evidence type="ECO:0000313" key="1">
    <source>
        <dbReference type="EMBL" id="MPC99071.1"/>
    </source>
</evidence>
<keyword evidence="2" id="KW-1185">Reference proteome</keyword>
<dbReference type="Proteomes" id="UP000324222">
    <property type="component" value="Unassembled WGS sequence"/>
</dbReference>
<name>A0A5B7JM73_PORTR</name>
<gene>
    <name evidence="1" type="ORF">E2C01_094466</name>
</gene>
<organism evidence="1 2">
    <name type="scientific">Portunus trituberculatus</name>
    <name type="common">Swimming crab</name>
    <name type="synonym">Neptunus trituberculatus</name>
    <dbReference type="NCBI Taxonomy" id="210409"/>
    <lineage>
        <taxon>Eukaryota</taxon>
        <taxon>Metazoa</taxon>
        <taxon>Ecdysozoa</taxon>
        <taxon>Arthropoda</taxon>
        <taxon>Crustacea</taxon>
        <taxon>Multicrustacea</taxon>
        <taxon>Malacostraca</taxon>
        <taxon>Eumalacostraca</taxon>
        <taxon>Eucarida</taxon>
        <taxon>Decapoda</taxon>
        <taxon>Pleocyemata</taxon>
        <taxon>Brachyura</taxon>
        <taxon>Eubrachyura</taxon>
        <taxon>Portunoidea</taxon>
        <taxon>Portunidae</taxon>
        <taxon>Portuninae</taxon>
        <taxon>Portunus</taxon>
    </lineage>
</organism>
<dbReference type="EMBL" id="VSRR010116840">
    <property type="protein sequence ID" value="MPC99071.1"/>
    <property type="molecule type" value="Genomic_DNA"/>
</dbReference>
<dbReference type="AlphaFoldDB" id="A0A5B7JM73"/>